<evidence type="ECO:0000256" key="8">
    <source>
        <dbReference type="ARBA" id="ARBA00022871"/>
    </source>
</evidence>
<evidence type="ECO:0000256" key="4">
    <source>
        <dbReference type="ARBA" id="ARBA00022692"/>
    </source>
</evidence>
<dbReference type="Pfam" id="PF23747">
    <property type="entry name" value="Ig-like_CATSPERD"/>
    <property type="match status" value="1"/>
</dbReference>
<evidence type="ECO:0000256" key="10">
    <source>
        <dbReference type="ARBA" id="ARBA00023069"/>
    </source>
</evidence>
<keyword evidence="12" id="KW-1015">Disulfide bond</keyword>
<keyword evidence="8" id="KW-0744">Spermatogenesis</keyword>
<feature type="compositionally biased region" description="Polar residues" evidence="19">
    <location>
        <begin position="790"/>
        <end position="800"/>
    </location>
</feature>
<evidence type="ECO:0000313" key="25">
    <source>
        <dbReference type="Proteomes" id="UP000886700"/>
    </source>
</evidence>
<keyword evidence="2" id="KW-0217">Developmental protein</keyword>
<keyword evidence="13" id="KW-0325">Glycoprotein</keyword>
<keyword evidence="10" id="KW-0969">Cilium</keyword>
<organism evidence="25 26">
    <name type="scientific">Mesocricetus auratus</name>
    <name type="common">Golden hamster</name>
    <dbReference type="NCBI Taxonomy" id="10036"/>
    <lineage>
        <taxon>Eukaryota</taxon>
        <taxon>Metazoa</taxon>
        <taxon>Chordata</taxon>
        <taxon>Craniata</taxon>
        <taxon>Vertebrata</taxon>
        <taxon>Euteleostomi</taxon>
        <taxon>Mammalia</taxon>
        <taxon>Eutheria</taxon>
        <taxon>Euarchontoglires</taxon>
        <taxon>Glires</taxon>
        <taxon>Rodentia</taxon>
        <taxon>Myomorpha</taxon>
        <taxon>Muroidea</taxon>
        <taxon>Cricetidae</taxon>
        <taxon>Cricetinae</taxon>
        <taxon>Mesocricetus</taxon>
    </lineage>
</organism>
<name>A0ABM2WSE4_MESAU</name>
<dbReference type="Proteomes" id="UP000886700">
    <property type="component" value="Unplaced"/>
</dbReference>
<evidence type="ECO:0000256" key="13">
    <source>
        <dbReference type="ARBA" id="ARBA00023180"/>
    </source>
</evidence>
<feature type="signal peptide" evidence="21">
    <location>
        <begin position="1"/>
        <end position="15"/>
    </location>
</feature>
<dbReference type="Pfam" id="PF22850">
    <property type="entry name" value="CATSPERD-E_C"/>
    <property type="match status" value="1"/>
</dbReference>
<evidence type="ECO:0000256" key="20">
    <source>
        <dbReference type="SAM" id="Phobius"/>
    </source>
</evidence>
<feature type="domain" description="CATSPERD/E C-terminal" evidence="23">
    <location>
        <begin position="534"/>
        <end position="750"/>
    </location>
</feature>
<dbReference type="GeneID" id="101823755"/>
<keyword evidence="7" id="KW-0282">Flagellum</keyword>
<reference evidence="26" key="1">
    <citation type="submission" date="2025-08" db="UniProtKB">
        <authorList>
            <consortium name="RefSeq"/>
        </authorList>
    </citation>
    <scope>IDENTIFICATION</scope>
    <source>
        <tissue evidence="26">Liver</tissue>
    </source>
</reference>
<evidence type="ECO:0000256" key="12">
    <source>
        <dbReference type="ARBA" id="ARBA00023157"/>
    </source>
</evidence>
<evidence type="ECO:0000259" key="24">
    <source>
        <dbReference type="Pfam" id="PF23747"/>
    </source>
</evidence>
<feature type="region of interest" description="Disordered" evidence="19">
    <location>
        <begin position="785"/>
        <end position="820"/>
    </location>
</feature>
<gene>
    <name evidence="26" type="primary">Catsperd</name>
</gene>
<keyword evidence="3" id="KW-1003">Cell membrane</keyword>
<comment type="subcellular location">
    <subcellularLocation>
        <location evidence="15">Cell projection</location>
        <location evidence="15">Cilium</location>
        <location evidence="15">Flagellum membrane</location>
        <topology evidence="15">Single-pass type I membrane protein</topology>
    </subcellularLocation>
</comment>
<evidence type="ECO:0000256" key="21">
    <source>
        <dbReference type="SAM" id="SignalP"/>
    </source>
</evidence>
<feature type="transmembrane region" description="Helical" evidence="20">
    <location>
        <begin position="722"/>
        <end position="741"/>
    </location>
</feature>
<feature type="domain" description="CATSPERD Ig-like" evidence="24">
    <location>
        <begin position="385"/>
        <end position="504"/>
    </location>
</feature>
<evidence type="ECO:0000256" key="18">
    <source>
        <dbReference type="ARBA" id="ARBA00046028"/>
    </source>
</evidence>
<evidence type="ECO:0000256" key="11">
    <source>
        <dbReference type="ARBA" id="ARBA00023136"/>
    </source>
</evidence>
<evidence type="ECO:0000256" key="16">
    <source>
        <dbReference type="ARBA" id="ARBA00040129"/>
    </source>
</evidence>
<evidence type="ECO:0000256" key="5">
    <source>
        <dbReference type="ARBA" id="ARBA00022729"/>
    </source>
</evidence>
<evidence type="ECO:0000256" key="2">
    <source>
        <dbReference type="ARBA" id="ARBA00022473"/>
    </source>
</evidence>
<evidence type="ECO:0000256" key="3">
    <source>
        <dbReference type="ARBA" id="ARBA00022475"/>
    </source>
</evidence>
<keyword evidence="9 20" id="KW-1133">Transmembrane helix</keyword>
<comment type="similarity">
    <text evidence="1">Belongs to the CATSPERD family.</text>
</comment>
<evidence type="ECO:0000256" key="19">
    <source>
        <dbReference type="SAM" id="MobiDB-lite"/>
    </source>
</evidence>
<dbReference type="PANTHER" id="PTHR33722:SF1">
    <property type="entry name" value="CATION CHANNEL SPERM-ASSOCIATED AUXILIARY SUBUNIT DELTA"/>
    <property type="match status" value="1"/>
</dbReference>
<evidence type="ECO:0000259" key="23">
    <source>
        <dbReference type="Pfam" id="PF22850"/>
    </source>
</evidence>
<feature type="chain" id="PRO_5046376048" description="Cation channel sperm-associated auxiliary subunit delta" evidence="21">
    <location>
        <begin position="16"/>
        <end position="820"/>
    </location>
</feature>
<keyword evidence="14" id="KW-0966">Cell projection</keyword>
<evidence type="ECO:0000313" key="26">
    <source>
        <dbReference type="RefSeq" id="XP_040593634.1"/>
    </source>
</evidence>
<dbReference type="RefSeq" id="XP_040593634.1">
    <property type="nucleotide sequence ID" value="XM_040737700.1"/>
</dbReference>
<keyword evidence="6" id="KW-0221">Differentiation</keyword>
<evidence type="ECO:0000256" key="14">
    <source>
        <dbReference type="ARBA" id="ARBA00023273"/>
    </source>
</evidence>
<keyword evidence="5 21" id="KW-0732">Signal</keyword>
<sequence length="820" mass="92022">MLLLMLAAVAAVGRAQPVCSQRKVRTGKVFTSEPLARGDQLFHASTTTYVIRNFCKSNVVLYLGKKVFLSKDNFESSLPPLIIPKSMLVGVASVTSAFFASGTVLLLVVNEKIYSYNYLTNVWSKPAGISSPVSHISGDSCCFNNQFCTELSNSLFAYFRGGQLPWTPIYFSDNGGFSFQHLARERVDRFNGTLGGIFYFHSMSQVGVLEVIKDLGMFHYLEHPLNNSAGIPFEYKEPLDVIIKTGHRGFLILWSQLSLLVSPNAGQIIDTVQLWKGRKRLTSDICTNGITIHSIASNMYELALLTEERNLYYGSQGYLGTSLVQLSKMSLQTEDTSISFTDTGMLEILTVVADPQFPSFDFQKCVVNVQTVLMNPSFDIEECNVELLESSMINQMFTIDMNSKLDLSALMIPRPGKTPIPLVMVSNPHSLGFEAHIIEFGNTFDGNYKYKLEIELQQQHHWGIADTNFTASIKRNAISSVTVDIADKTIACVDLKPLSTLISVGCDQTKKILVQNKISACSMGILNPVELQGNYTYTIEKEAYYPINHNAGARDDLLVYYQYKDLGCPRLVYYDKPWKPVVEVWKNGILEEIMNAEYVITEVNGIVTYSYSLTAATANCRSQPQNWSTFQTNLGNVDQMSIWNRENYVSCHEDNKDNPLLWPEAEYQILGGRTDNRVIFGQRNGIYTFLLSVVDPYYSYCSLDTMFSVYVYGALPMAMFPPVLSITLLVMTALLSTWLAYAIPKELNTERGQRFKNSCSWLFQSCWGACSCDWVSGGLQRRLRSRRVSDQPSRTPSGQRDQTDRLSEASKHTGASMKDL</sequence>
<protein>
    <recommendedName>
        <fullName evidence="16">Cation channel sperm-associated auxiliary subunit delta</fullName>
    </recommendedName>
    <alternativeName>
        <fullName evidence="17">Transmembrane protein 146</fullName>
    </alternativeName>
</protein>
<dbReference type="Pfam" id="PF15020">
    <property type="entry name" value="Beta-prop_CATSPERD"/>
    <property type="match status" value="1"/>
</dbReference>
<dbReference type="InterPro" id="IPR053813">
    <property type="entry name" value="CATSPERD_beta-prop"/>
</dbReference>
<keyword evidence="25" id="KW-1185">Reference proteome</keyword>
<keyword evidence="4 20" id="KW-0812">Transmembrane</keyword>
<feature type="domain" description="CATSPERD beta-propeller" evidence="22">
    <location>
        <begin position="38"/>
        <end position="365"/>
    </location>
</feature>
<evidence type="ECO:0000256" key="6">
    <source>
        <dbReference type="ARBA" id="ARBA00022782"/>
    </source>
</evidence>
<evidence type="ECO:0000256" key="15">
    <source>
        <dbReference type="ARBA" id="ARBA00037793"/>
    </source>
</evidence>
<feature type="compositionally biased region" description="Basic and acidic residues" evidence="19">
    <location>
        <begin position="801"/>
        <end position="811"/>
    </location>
</feature>
<evidence type="ECO:0000259" key="22">
    <source>
        <dbReference type="Pfam" id="PF15020"/>
    </source>
</evidence>
<dbReference type="InterPro" id="IPR055451">
    <property type="entry name" value="Ig-like_CATSPERD"/>
</dbReference>
<evidence type="ECO:0000256" key="7">
    <source>
        <dbReference type="ARBA" id="ARBA00022846"/>
    </source>
</evidence>
<proteinExistence type="inferred from homology"/>
<keyword evidence="11 20" id="KW-0472">Membrane</keyword>
<accession>A0ABM2WSE4</accession>
<evidence type="ECO:0000256" key="9">
    <source>
        <dbReference type="ARBA" id="ARBA00022989"/>
    </source>
</evidence>
<dbReference type="PANTHER" id="PTHR33722">
    <property type="entry name" value="CATION CHANNEL SPERM-ASSOCIATED PROTEIN SUBUNIT DELTA-RELATED"/>
    <property type="match status" value="1"/>
</dbReference>
<dbReference type="InterPro" id="IPR053814">
    <property type="entry name" value="CATSPERD/E_C"/>
</dbReference>
<evidence type="ECO:0000256" key="17">
    <source>
        <dbReference type="ARBA" id="ARBA00041424"/>
    </source>
</evidence>
<dbReference type="InterPro" id="IPR028751">
    <property type="entry name" value="CATSPERD/E"/>
</dbReference>
<comment type="function">
    <text evidence="18">Auxiliary component of the CatSper complex, a complex involved in sperm cell hyperactivation. Sperm cell hyperactivation is needed for sperm motility which is essential late in the preparation of sperm for fertilization. Required for CATSPER1 stability before intraflagellar transport and/or incorporation of the CatSper complex channel into the flagellar membrane.</text>
</comment>
<evidence type="ECO:0000256" key="1">
    <source>
        <dbReference type="ARBA" id="ARBA00010246"/>
    </source>
</evidence>